<evidence type="ECO:0008006" key="4">
    <source>
        <dbReference type="Google" id="ProtNLM"/>
    </source>
</evidence>
<evidence type="ECO:0000256" key="1">
    <source>
        <dbReference type="SAM" id="SignalP"/>
    </source>
</evidence>
<organism evidence="2 3">
    <name type="scientific">Hymenobacter luteus</name>
    <dbReference type="NCBI Taxonomy" id="1411122"/>
    <lineage>
        <taxon>Bacteria</taxon>
        <taxon>Pseudomonadati</taxon>
        <taxon>Bacteroidota</taxon>
        <taxon>Cytophagia</taxon>
        <taxon>Cytophagales</taxon>
        <taxon>Hymenobacteraceae</taxon>
        <taxon>Hymenobacter</taxon>
    </lineage>
</organism>
<dbReference type="AlphaFoldDB" id="A0A7W9T3B4"/>
<accession>A0A7W9T3B4</accession>
<proteinExistence type="predicted"/>
<name>A0A7W9T3B4_9BACT</name>
<keyword evidence="1" id="KW-0732">Signal</keyword>
<keyword evidence="3" id="KW-1185">Reference proteome</keyword>
<feature type="chain" id="PRO_5031027153" description="DUF3575 domain-containing protein" evidence="1">
    <location>
        <begin position="31"/>
        <end position="222"/>
    </location>
</feature>
<dbReference type="EMBL" id="JACHGG010000004">
    <property type="protein sequence ID" value="MBB6060180.1"/>
    <property type="molecule type" value="Genomic_DNA"/>
</dbReference>
<dbReference type="Proteomes" id="UP000532746">
    <property type="component" value="Unassembled WGS sequence"/>
</dbReference>
<evidence type="ECO:0000313" key="3">
    <source>
        <dbReference type="Proteomes" id="UP000532746"/>
    </source>
</evidence>
<feature type="signal peptide" evidence="1">
    <location>
        <begin position="1"/>
        <end position="30"/>
    </location>
</feature>
<protein>
    <recommendedName>
        <fullName evidence="4">DUF3575 domain-containing protein</fullName>
    </recommendedName>
</protein>
<dbReference type="RefSeq" id="WP_183405222.1">
    <property type="nucleotide sequence ID" value="NZ_JACHGG010000004.1"/>
</dbReference>
<gene>
    <name evidence="2" type="ORF">HNQ93_003046</name>
</gene>
<sequence>MIRNYSRTFHWGRLVSALLLATLLAPAAQAQAPLPDSLKPTPGVYRHALRLDVGGILARNLASSGLGNSGILMPLLLGYERQLRPRLSANAEVLVNGGSPEERAWGLAAQGRYYYYQGRQTGLVGLYAAPTLSYRGIQQESGYGPEVVRRKLGGVGVLLGAQLPLGAQRRFLLDVSGGLMSWTRIGQDKIQNYRRGGGYYEEETYYENGSVFDGRISLGYRF</sequence>
<reference evidence="2 3" key="1">
    <citation type="submission" date="2020-08" db="EMBL/GenBank/DDBJ databases">
        <title>Genomic Encyclopedia of Type Strains, Phase IV (KMG-IV): sequencing the most valuable type-strain genomes for metagenomic binning, comparative biology and taxonomic classification.</title>
        <authorList>
            <person name="Goeker M."/>
        </authorList>
    </citation>
    <scope>NUCLEOTIDE SEQUENCE [LARGE SCALE GENOMIC DNA]</scope>
    <source>
        <strain evidence="2 3">DSM 26718</strain>
    </source>
</reference>
<comment type="caution">
    <text evidence="2">The sequence shown here is derived from an EMBL/GenBank/DDBJ whole genome shotgun (WGS) entry which is preliminary data.</text>
</comment>
<evidence type="ECO:0000313" key="2">
    <source>
        <dbReference type="EMBL" id="MBB6060180.1"/>
    </source>
</evidence>